<dbReference type="Proteomes" id="UP000521943">
    <property type="component" value="Unassembled WGS sequence"/>
</dbReference>
<name>A0A8H6IB04_9AGAR</name>
<dbReference type="EMBL" id="JACGCI010000012">
    <property type="protein sequence ID" value="KAF6760546.1"/>
    <property type="molecule type" value="Genomic_DNA"/>
</dbReference>
<organism evidence="1 2">
    <name type="scientific">Ephemerocybe angulata</name>
    <dbReference type="NCBI Taxonomy" id="980116"/>
    <lineage>
        <taxon>Eukaryota</taxon>
        <taxon>Fungi</taxon>
        <taxon>Dikarya</taxon>
        <taxon>Basidiomycota</taxon>
        <taxon>Agaricomycotina</taxon>
        <taxon>Agaricomycetes</taxon>
        <taxon>Agaricomycetidae</taxon>
        <taxon>Agaricales</taxon>
        <taxon>Agaricineae</taxon>
        <taxon>Psathyrellaceae</taxon>
        <taxon>Ephemerocybe</taxon>
    </lineage>
</organism>
<sequence>MRRPRRVWRTDQTLSLTWWALYVHPSSRLRGVPFGICSGLGTHRSRVREIYFWAPDEFHIANLVRGDQFTLAHNGVSEEFIAWFIPANSFSLTLFHSVVKPTVLARLGFVSYSTLCRSSLSPMTRGYLNPSLPDAQIQIILSLSNSKPSYFRMNGASYEQCMKEMSSASSTRKGTSPTPLCFQPLTTCHPTAISGRTNSNIGTQRYVPIYVGMAWQTLMATNLEPHVVEAMFSGAPKIKDSRRKTALRYSVLTLFTGHLTQDTPKKDPKCSAHITVLTGTAEGSTPVPGVSNNPQAVSFFSFRCVFRKSKNQDFDAQPPYACLTALIQQARFDCHNGCIPRASAFWHARLGQSTQASRTVN</sequence>
<evidence type="ECO:0000313" key="2">
    <source>
        <dbReference type="Proteomes" id="UP000521943"/>
    </source>
</evidence>
<proteinExistence type="predicted"/>
<keyword evidence="2" id="KW-1185">Reference proteome</keyword>
<accession>A0A8H6IB04</accession>
<dbReference type="AlphaFoldDB" id="A0A8H6IB04"/>
<evidence type="ECO:0000313" key="1">
    <source>
        <dbReference type="EMBL" id="KAF6760546.1"/>
    </source>
</evidence>
<gene>
    <name evidence="1" type="ORF">DFP72DRAFT_1094291</name>
</gene>
<reference evidence="1 2" key="1">
    <citation type="submission" date="2020-07" db="EMBL/GenBank/DDBJ databases">
        <title>Comparative genomics of pyrophilous fungi reveals a link between fire events and developmental genes.</title>
        <authorList>
            <consortium name="DOE Joint Genome Institute"/>
            <person name="Steindorff A.S."/>
            <person name="Carver A."/>
            <person name="Calhoun S."/>
            <person name="Stillman K."/>
            <person name="Liu H."/>
            <person name="Lipzen A."/>
            <person name="Pangilinan J."/>
            <person name="Labutti K."/>
            <person name="Bruns T.D."/>
            <person name="Grigoriev I.V."/>
        </authorList>
    </citation>
    <scope>NUCLEOTIDE SEQUENCE [LARGE SCALE GENOMIC DNA]</scope>
    <source>
        <strain evidence="1 2">CBS 144469</strain>
    </source>
</reference>
<comment type="caution">
    <text evidence="1">The sequence shown here is derived from an EMBL/GenBank/DDBJ whole genome shotgun (WGS) entry which is preliminary data.</text>
</comment>
<protein>
    <submittedName>
        <fullName evidence="1">Uncharacterized protein</fullName>
    </submittedName>
</protein>